<evidence type="ECO:0000313" key="12">
    <source>
        <dbReference type="EnsemblPlants" id="TraesCS1A02G282500.1"/>
    </source>
</evidence>
<dbReference type="Gramene" id="TraesCS1A02G282500.1">
    <property type="protein sequence ID" value="TraesCS1A02G282500.1"/>
    <property type="gene ID" value="TraesCS1A02G282500"/>
</dbReference>
<keyword evidence="13" id="KW-1185">Reference proteome</keyword>
<dbReference type="OrthoDB" id="5673at2759"/>
<dbReference type="AlphaFoldDB" id="A0A3B5Y2W7"/>
<evidence type="ECO:0000256" key="3">
    <source>
        <dbReference type="ARBA" id="ARBA00022528"/>
    </source>
</evidence>
<comment type="subcellular location">
    <subcellularLocation>
        <location evidence="1">Plastid</location>
        <location evidence="1">Chloroplast membrane</location>
        <topology evidence="1">Multi-pass membrane protein</topology>
    </subcellularLocation>
</comment>
<feature type="transmembrane region" description="Helical" evidence="11">
    <location>
        <begin position="154"/>
        <end position="172"/>
    </location>
</feature>
<keyword evidence="10 11" id="KW-0472">Membrane</keyword>
<accession>A0A3B5Y2W7</accession>
<organism evidence="12">
    <name type="scientific">Triticum aestivum</name>
    <name type="common">Wheat</name>
    <dbReference type="NCBI Taxonomy" id="4565"/>
    <lineage>
        <taxon>Eukaryota</taxon>
        <taxon>Viridiplantae</taxon>
        <taxon>Streptophyta</taxon>
        <taxon>Embryophyta</taxon>
        <taxon>Tracheophyta</taxon>
        <taxon>Spermatophyta</taxon>
        <taxon>Magnoliopsida</taxon>
        <taxon>Liliopsida</taxon>
        <taxon>Poales</taxon>
        <taxon>Poaceae</taxon>
        <taxon>BOP clade</taxon>
        <taxon>Pooideae</taxon>
        <taxon>Triticodae</taxon>
        <taxon>Triticeae</taxon>
        <taxon>Triticinae</taxon>
        <taxon>Triticum</taxon>
    </lineage>
</organism>
<proteinExistence type="inferred from homology"/>
<dbReference type="PANTHER" id="PTHR32523">
    <property type="entry name" value="PHYTOL KINASE 1, CHLOROPLASTIC"/>
    <property type="match status" value="1"/>
</dbReference>
<evidence type="ECO:0000256" key="6">
    <source>
        <dbReference type="ARBA" id="ARBA00022692"/>
    </source>
</evidence>
<evidence type="ECO:0000256" key="8">
    <source>
        <dbReference type="ARBA" id="ARBA00022946"/>
    </source>
</evidence>
<protein>
    <submittedName>
        <fullName evidence="12">Uncharacterized protein</fullName>
    </submittedName>
</protein>
<reference evidence="12" key="1">
    <citation type="submission" date="2018-08" db="EMBL/GenBank/DDBJ databases">
        <authorList>
            <person name="Rossello M."/>
        </authorList>
    </citation>
    <scope>NUCLEOTIDE SEQUENCE [LARGE SCALE GENOMIC DNA]</scope>
    <source>
        <strain evidence="12">cv. Chinese Spring</strain>
    </source>
</reference>
<dbReference type="GO" id="GO:0031969">
    <property type="term" value="C:chloroplast membrane"/>
    <property type="evidence" value="ECO:0007669"/>
    <property type="project" value="UniProtKB-SubCell"/>
</dbReference>
<dbReference type="Proteomes" id="UP000019116">
    <property type="component" value="Chromosome 1A"/>
</dbReference>
<dbReference type="EnsemblPlants" id="TraesCS1A02G282500.1">
    <property type="protein sequence ID" value="TraesCS1A02G282500.1"/>
    <property type="gene ID" value="TraesCS1A02G282500"/>
</dbReference>
<evidence type="ECO:0000256" key="7">
    <source>
        <dbReference type="ARBA" id="ARBA00022777"/>
    </source>
</evidence>
<dbReference type="STRING" id="4565.A0A3B5Y2W7"/>
<keyword evidence="9 11" id="KW-1133">Transmembrane helix</keyword>
<evidence type="ECO:0000256" key="4">
    <source>
        <dbReference type="ARBA" id="ARBA00022640"/>
    </source>
</evidence>
<feature type="transmembrane region" description="Helical" evidence="11">
    <location>
        <begin position="125"/>
        <end position="142"/>
    </location>
</feature>
<dbReference type="Gramene" id="TraesCS1A03G0713000.1">
    <property type="protein sequence ID" value="TraesCS1A03G0713000.1.CDS"/>
    <property type="gene ID" value="TraesCS1A03G0713000"/>
</dbReference>
<evidence type="ECO:0000256" key="9">
    <source>
        <dbReference type="ARBA" id="ARBA00022989"/>
    </source>
</evidence>
<keyword evidence="6 11" id="KW-0812">Transmembrane</keyword>
<evidence type="ECO:0000256" key="5">
    <source>
        <dbReference type="ARBA" id="ARBA00022679"/>
    </source>
</evidence>
<keyword evidence="4" id="KW-0934">Plastid</keyword>
<dbReference type="Gramene" id="TraesROB_scaffold_080844_01G000200.1">
    <property type="protein sequence ID" value="TraesROB_scaffold_080844_01G000200.1"/>
    <property type="gene ID" value="TraesROB_scaffold_080844_01G000200"/>
</dbReference>
<name>A0A3B5Y2W7_WHEAT</name>
<keyword evidence="8" id="KW-0809">Transit peptide</keyword>
<dbReference type="Gramene" id="TraesCLE_scaffold_024631_01G000200.1">
    <property type="protein sequence ID" value="TraesCLE_scaffold_024631_01G000200.1"/>
    <property type="gene ID" value="TraesCLE_scaffold_024631_01G000200"/>
</dbReference>
<keyword evidence="5" id="KW-0808">Transferase</keyword>
<evidence type="ECO:0000256" key="10">
    <source>
        <dbReference type="ARBA" id="ARBA00023136"/>
    </source>
</evidence>
<sequence length="198" mass="21368">MMVLGFWEEKLCRKLVHISDGQVYFLMWPLFRTMRASQRSTVLRRALDFAAVIFWRTSPVSIAVICNLCAGDGVADIAGRRFGCAKLPYNTDKSYTGTTAMFFAGFVSSVLFMCYFDLFGFVEQSWTMAVGFGITSLAAATVESLPVSTRLDDNLTVPLASTLVGGLVFYYVCGGGGAGSDDWSTISASAAVAFAGSI</sequence>
<comment type="similarity">
    <text evidence="2">Belongs to the polyprenol kinase family.</text>
</comment>
<dbReference type="InterPro" id="IPR039606">
    <property type="entry name" value="Phytol/farnesol_kinase"/>
</dbReference>
<dbReference type="PANTHER" id="PTHR32523:SF9">
    <property type="entry name" value="OS12G0105500 PROTEIN"/>
    <property type="match status" value="1"/>
</dbReference>
<keyword evidence="7" id="KW-0418">Kinase</keyword>
<dbReference type="GO" id="GO:0016301">
    <property type="term" value="F:kinase activity"/>
    <property type="evidence" value="ECO:0000318"/>
    <property type="project" value="GO_Central"/>
</dbReference>
<feature type="transmembrane region" description="Helical" evidence="11">
    <location>
        <begin position="100"/>
        <end position="119"/>
    </location>
</feature>
<reference evidence="12" key="2">
    <citation type="submission" date="2018-10" db="UniProtKB">
        <authorList>
            <consortium name="EnsemblPlants"/>
        </authorList>
    </citation>
    <scope>IDENTIFICATION</scope>
</reference>
<evidence type="ECO:0000256" key="1">
    <source>
        <dbReference type="ARBA" id="ARBA00004508"/>
    </source>
</evidence>
<keyword evidence="3" id="KW-0150">Chloroplast</keyword>
<evidence type="ECO:0000256" key="11">
    <source>
        <dbReference type="SAM" id="Phobius"/>
    </source>
</evidence>
<evidence type="ECO:0000256" key="2">
    <source>
        <dbReference type="ARBA" id="ARBA00010794"/>
    </source>
</evidence>
<evidence type="ECO:0000313" key="13">
    <source>
        <dbReference type="Proteomes" id="UP000019116"/>
    </source>
</evidence>